<feature type="transmembrane region" description="Helical" evidence="8">
    <location>
        <begin position="280"/>
        <end position="298"/>
    </location>
</feature>
<comment type="subcellular location">
    <subcellularLocation>
        <location evidence="1">Cell membrane</location>
        <topology evidence="1">Multi-pass membrane protein</topology>
    </subcellularLocation>
</comment>
<dbReference type="RefSeq" id="WP_179981137.1">
    <property type="nucleotide sequence ID" value="NZ_LT608333.1"/>
</dbReference>
<evidence type="ECO:0000256" key="6">
    <source>
        <dbReference type="ARBA" id="ARBA00022989"/>
    </source>
</evidence>
<evidence type="ECO:0000256" key="2">
    <source>
        <dbReference type="ARBA" id="ARBA00007935"/>
    </source>
</evidence>
<comment type="similarity">
    <text evidence="2">Belongs to the binding-protein-dependent transport system permease family. FecCD subfamily.</text>
</comment>
<feature type="transmembrane region" description="Helical" evidence="8">
    <location>
        <begin position="310"/>
        <end position="330"/>
    </location>
</feature>
<dbReference type="EMBL" id="FMJC01000002">
    <property type="protein sequence ID" value="SCM74387.1"/>
    <property type="molecule type" value="Genomic_DNA"/>
</dbReference>
<evidence type="ECO:0000256" key="4">
    <source>
        <dbReference type="ARBA" id="ARBA00022475"/>
    </source>
</evidence>
<feature type="transmembrane region" description="Helical" evidence="8">
    <location>
        <begin position="243"/>
        <end position="268"/>
    </location>
</feature>
<evidence type="ECO:0000256" key="5">
    <source>
        <dbReference type="ARBA" id="ARBA00022692"/>
    </source>
</evidence>
<dbReference type="GO" id="GO:0033214">
    <property type="term" value="P:siderophore-iron import into cell"/>
    <property type="evidence" value="ECO:0007669"/>
    <property type="project" value="TreeGrafter"/>
</dbReference>
<dbReference type="PANTHER" id="PTHR30472">
    <property type="entry name" value="FERRIC ENTEROBACTIN TRANSPORT SYSTEM PERMEASE PROTEIN"/>
    <property type="match status" value="1"/>
</dbReference>
<accession>A0A212LA71</accession>
<dbReference type="AlphaFoldDB" id="A0A212LA71"/>
<protein>
    <submittedName>
        <fullName evidence="9">Transport system permease protein</fullName>
    </submittedName>
</protein>
<organism evidence="9">
    <name type="scientific">uncultured Desulfovibrio sp</name>
    <dbReference type="NCBI Taxonomy" id="167968"/>
    <lineage>
        <taxon>Bacteria</taxon>
        <taxon>Pseudomonadati</taxon>
        <taxon>Thermodesulfobacteriota</taxon>
        <taxon>Desulfovibrionia</taxon>
        <taxon>Desulfovibrionales</taxon>
        <taxon>Desulfovibrionaceae</taxon>
        <taxon>Desulfovibrio</taxon>
        <taxon>environmental samples</taxon>
    </lineage>
</organism>
<feature type="transmembrane region" description="Helical" evidence="8">
    <location>
        <begin position="67"/>
        <end position="84"/>
    </location>
</feature>
<keyword evidence="7 8" id="KW-0472">Membrane</keyword>
<dbReference type="GO" id="GO:0022857">
    <property type="term" value="F:transmembrane transporter activity"/>
    <property type="evidence" value="ECO:0007669"/>
    <property type="project" value="InterPro"/>
</dbReference>
<evidence type="ECO:0000256" key="7">
    <source>
        <dbReference type="ARBA" id="ARBA00023136"/>
    </source>
</evidence>
<evidence type="ECO:0000256" key="1">
    <source>
        <dbReference type="ARBA" id="ARBA00004651"/>
    </source>
</evidence>
<keyword evidence="5 8" id="KW-0812">Transmembrane</keyword>
<name>A0A212LA71_9BACT</name>
<dbReference type="PANTHER" id="PTHR30472:SF70">
    <property type="entry name" value="MOLYBDATE IMPORT SYSTEM PERMEASE PROTEIN MOLB"/>
    <property type="match status" value="1"/>
</dbReference>
<proteinExistence type="inferred from homology"/>
<evidence type="ECO:0000256" key="8">
    <source>
        <dbReference type="SAM" id="Phobius"/>
    </source>
</evidence>
<sequence>MAHSKKILLVLSLLLLAAIVFALPMGRYPLVLGDLCRSLLDAWAGRPLNEEQSRQLFLFFDLRLPRIGSALVVGACLSASGTVYQNMFQNPLVSPGILGVQHGAAFGAAIGIVFFSAWPLTQAFSFAGGALGVGLSLFFAWLYPRARFLALVVGGLVSSSFFVALTSLVQYVADPNRQLPELVYWLMGTLSRTEPRQLAWSAPLMLAGLAYICLNGKAVNALAMGDDEARALGVQSMGMKLRLIGAATLICSLTVVLAGVINWVGLVIPHVMRFIIGPDNRVGLTASALGGALFVLLTDTLIRSVWTVELPLGIATSLISMPLFAFSLWYDWKRR</sequence>
<evidence type="ECO:0000256" key="3">
    <source>
        <dbReference type="ARBA" id="ARBA00022448"/>
    </source>
</evidence>
<dbReference type="SUPFAM" id="SSF81345">
    <property type="entry name" value="ABC transporter involved in vitamin B12 uptake, BtuC"/>
    <property type="match status" value="1"/>
</dbReference>
<feature type="transmembrane region" description="Helical" evidence="8">
    <location>
        <begin position="96"/>
        <end position="118"/>
    </location>
</feature>
<feature type="transmembrane region" description="Helical" evidence="8">
    <location>
        <begin position="124"/>
        <end position="143"/>
    </location>
</feature>
<keyword evidence="3" id="KW-0813">Transport</keyword>
<dbReference type="CDD" id="cd06550">
    <property type="entry name" value="TM_ABC_iron-siderophores_like"/>
    <property type="match status" value="1"/>
</dbReference>
<dbReference type="InterPro" id="IPR037294">
    <property type="entry name" value="ABC_BtuC-like"/>
</dbReference>
<dbReference type="Pfam" id="PF01032">
    <property type="entry name" value="FecCD"/>
    <property type="match status" value="1"/>
</dbReference>
<keyword evidence="4" id="KW-1003">Cell membrane</keyword>
<dbReference type="InterPro" id="IPR000522">
    <property type="entry name" value="ABC_transptr_permease_BtuC"/>
</dbReference>
<gene>
    <name evidence="9" type="ORF">KL86DES1_21906</name>
</gene>
<keyword evidence="6 8" id="KW-1133">Transmembrane helix</keyword>
<feature type="transmembrane region" description="Helical" evidence="8">
    <location>
        <begin position="148"/>
        <end position="173"/>
    </location>
</feature>
<dbReference type="Gene3D" id="1.10.3470.10">
    <property type="entry name" value="ABC transporter involved in vitamin B12 uptake, BtuC"/>
    <property type="match status" value="1"/>
</dbReference>
<dbReference type="GO" id="GO:0005886">
    <property type="term" value="C:plasma membrane"/>
    <property type="evidence" value="ECO:0007669"/>
    <property type="project" value="UniProtKB-SubCell"/>
</dbReference>
<reference evidence="9" key="1">
    <citation type="submission" date="2016-08" db="EMBL/GenBank/DDBJ databases">
        <authorList>
            <person name="Seilhamer J.J."/>
        </authorList>
    </citation>
    <scope>NUCLEOTIDE SEQUENCE</scope>
    <source>
        <strain evidence="9">86-1</strain>
    </source>
</reference>
<evidence type="ECO:0000313" key="9">
    <source>
        <dbReference type="EMBL" id="SCM74387.1"/>
    </source>
</evidence>